<accession>A0A835CDY1</accession>
<dbReference type="AlphaFoldDB" id="A0A835CDY1"/>
<protein>
    <submittedName>
        <fullName evidence="1">Uncharacterized protein</fullName>
    </submittedName>
</protein>
<comment type="caution">
    <text evidence="1">The sequence shown here is derived from an EMBL/GenBank/DDBJ whole genome shotgun (WGS) entry which is preliminary data.</text>
</comment>
<sequence length="76" mass="8831">MAWKERVSCLNIFEATNHGQILEMFTKYESKVLLRKQEIAVESQKHSRSTSQKCCCASDWNRYVRIVFAKPSGFDA</sequence>
<keyword evidence="2" id="KW-1185">Reference proteome</keyword>
<gene>
    <name evidence="1" type="ORF">G2W53_010346</name>
</gene>
<evidence type="ECO:0000313" key="1">
    <source>
        <dbReference type="EMBL" id="KAF7835487.1"/>
    </source>
</evidence>
<name>A0A835CDY1_9FABA</name>
<organism evidence="1 2">
    <name type="scientific">Senna tora</name>
    <dbReference type="NCBI Taxonomy" id="362788"/>
    <lineage>
        <taxon>Eukaryota</taxon>
        <taxon>Viridiplantae</taxon>
        <taxon>Streptophyta</taxon>
        <taxon>Embryophyta</taxon>
        <taxon>Tracheophyta</taxon>
        <taxon>Spermatophyta</taxon>
        <taxon>Magnoliopsida</taxon>
        <taxon>eudicotyledons</taxon>
        <taxon>Gunneridae</taxon>
        <taxon>Pentapetalae</taxon>
        <taxon>rosids</taxon>
        <taxon>fabids</taxon>
        <taxon>Fabales</taxon>
        <taxon>Fabaceae</taxon>
        <taxon>Caesalpinioideae</taxon>
        <taxon>Cassia clade</taxon>
        <taxon>Senna</taxon>
    </lineage>
</organism>
<evidence type="ECO:0000313" key="2">
    <source>
        <dbReference type="Proteomes" id="UP000634136"/>
    </source>
</evidence>
<proteinExistence type="predicted"/>
<reference evidence="1" key="1">
    <citation type="submission" date="2020-09" db="EMBL/GenBank/DDBJ databases">
        <title>Genome-Enabled Discovery of Anthraquinone Biosynthesis in Senna tora.</title>
        <authorList>
            <person name="Kang S.-H."/>
            <person name="Pandey R.P."/>
            <person name="Lee C.-M."/>
            <person name="Sim J.-S."/>
            <person name="Jeong J.-T."/>
            <person name="Choi B.-S."/>
            <person name="Jung M."/>
            <person name="Ginzburg D."/>
            <person name="Zhao K."/>
            <person name="Won S.Y."/>
            <person name="Oh T.-J."/>
            <person name="Yu Y."/>
            <person name="Kim N.-H."/>
            <person name="Lee O.R."/>
            <person name="Lee T.-H."/>
            <person name="Bashyal P."/>
            <person name="Kim T.-S."/>
            <person name="Lee W.-H."/>
            <person name="Kawkins C."/>
            <person name="Kim C.-K."/>
            <person name="Kim J.S."/>
            <person name="Ahn B.O."/>
            <person name="Rhee S.Y."/>
            <person name="Sohng J.K."/>
        </authorList>
    </citation>
    <scope>NUCLEOTIDE SEQUENCE</scope>
    <source>
        <tissue evidence="1">Leaf</tissue>
    </source>
</reference>
<dbReference type="Proteomes" id="UP000634136">
    <property type="component" value="Unassembled WGS sequence"/>
</dbReference>
<dbReference type="EMBL" id="JAAIUW010000004">
    <property type="protein sequence ID" value="KAF7835487.1"/>
    <property type="molecule type" value="Genomic_DNA"/>
</dbReference>